<reference evidence="2 3" key="1">
    <citation type="submission" date="2019-03" db="EMBL/GenBank/DDBJ databases">
        <title>Muricauda SCR12 sp.nov, a marine bacterium isolated from Pacific Ocean:the Okinawa trough.</title>
        <authorList>
            <person name="Liu L."/>
        </authorList>
    </citation>
    <scope>NUCLEOTIDE SEQUENCE [LARGE SCALE GENOMIC DNA]</scope>
    <source>
        <strain evidence="2 3">SCR12</strain>
    </source>
</reference>
<gene>
    <name evidence="2" type="ORF">EZV76_13340</name>
</gene>
<dbReference type="AlphaFoldDB" id="A0A4V4HWQ8"/>
<dbReference type="Proteomes" id="UP000310406">
    <property type="component" value="Unassembled WGS sequence"/>
</dbReference>
<dbReference type="Pfam" id="PF01380">
    <property type="entry name" value="SIS"/>
    <property type="match status" value="1"/>
</dbReference>
<evidence type="ECO:0000313" key="2">
    <source>
        <dbReference type="EMBL" id="THV58126.1"/>
    </source>
</evidence>
<dbReference type="SUPFAM" id="SSF53697">
    <property type="entry name" value="SIS domain"/>
    <property type="match status" value="1"/>
</dbReference>
<sequence>MVEKNRTHTEIEIFQQPEVWKKVFKEIQGQRDGINKFLTSHLSDGNTTILLTGAGSSAFIGESVELVIAGATGLTTRAIATTDLVTHPEAVDTLSESPVILISFARSGNSPESVETVKLLEARLGNLKHLVITCNPDGALAKMAEQDSSIHYCIVLPEETNDKSLAMTSSFSSMLLSSLLVFNLDRLDQAETWVAHSAQETQKIFDNAKLLKGLAHLDFDRAIFLGSGPLQGIANECHLKLQELTDGQVICKYDSCLGFRHGPRAVVKENTLLVFFLSPDSHVAKYENDLVSSIVQGGGYLDMVLVGQGNGTLESNYMMPITKHSNDVAGIFILPYVVIGQLLGLYKSQELGLNPDNPSVNGAISRVVQGVTIYKK</sequence>
<dbReference type="OrthoDB" id="9779207at2"/>
<dbReference type="PROSITE" id="PS51464">
    <property type="entry name" value="SIS"/>
    <property type="match status" value="2"/>
</dbReference>
<comment type="caution">
    <text evidence="2">The sequence shown here is derived from an EMBL/GenBank/DDBJ whole genome shotgun (WGS) entry which is preliminary data.</text>
</comment>
<dbReference type="EMBL" id="SNTZ01000009">
    <property type="protein sequence ID" value="THV58126.1"/>
    <property type="molecule type" value="Genomic_DNA"/>
</dbReference>
<dbReference type="InterPro" id="IPR046348">
    <property type="entry name" value="SIS_dom_sf"/>
</dbReference>
<dbReference type="InterPro" id="IPR001347">
    <property type="entry name" value="SIS_dom"/>
</dbReference>
<evidence type="ECO:0000313" key="3">
    <source>
        <dbReference type="Proteomes" id="UP000310406"/>
    </source>
</evidence>
<organism evidence="2 3">
    <name type="scientific">Flagellimonas alvinocaridis</name>
    <dbReference type="NCBI Taxonomy" id="2530200"/>
    <lineage>
        <taxon>Bacteria</taxon>
        <taxon>Pseudomonadati</taxon>
        <taxon>Bacteroidota</taxon>
        <taxon>Flavobacteriia</taxon>
        <taxon>Flavobacteriales</taxon>
        <taxon>Flavobacteriaceae</taxon>
        <taxon>Flagellimonas</taxon>
    </lineage>
</organism>
<dbReference type="PANTHER" id="PTHR10937">
    <property type="entry name" value="GLUCOSAMINE--FRUCTOSE-6-PHOSPHATE AMINOTRANSFERASE, ISOMERIZING"/>
    <property type="match status" value="1"/>
</dbReference>
<dbReference type="PANTHER" id="PTHR10937:SF4">
    <property type="entry name" value="GLUCOSAMINE-6-PHOSPHATE DEAMINASE"/>
    <property type="match status" value="1"/>
</dbReference>
<name>A0A4V4HWQ8_9FLAO</name>
<accession>A0A4V4HWQ8</accession>
<proteinExistence type="predicted"/>
<dbReference type="GO" id="GO:0097367">
    <property type="term" value="F:carbohydrate derivative binding"/>
    <property type="evidence" value="ECO:0007669"/>
    <property type="project" value="InterPro"/>
</dbReference>
<dbReference type="GO" id="GO:1901135">
    <property type="term" value="P:carbohydrate derivative metabolic process"/>
    <property type="evidence" value="ECO:0007669"/>
    <property type="project" value="InterPro"/>
</dbReference>
<keyword evidence="3" id="KW-1185">Reference proteome</keyword>
<protein>
    <submittedName>
        <fullName evidence="2">SIS domain-containing protein</fullName>
    </submittedName>
</protein>
<evidence type="ECO:0000259" key="1">
    <source>
        <dbReference type="PROSITE" id="PS51464"/>
    </source>
</evidence>
<feature type="domain" description="SIS" evidence="1">
    <location>
        <begin position="38"/>
        <end position="190"/>
    </location>
</feature>
<feature type="domain" description="SIS" evidence="1">
    <location>
        <begin position="207"/>
        <end position="358"/>
    </location>
</feature>
<dbReference type="Gene3D" id="3.40.50.10490">
    <property type="entry name" value="Glucose-6-phosphate isomerase like protein, domain 1"/>
    <property type="match status" value="2"/>
</dbReference>